<dbReference type="GO" id="GO:0005829">
    <property type="term" value="C:cytosol"/>
    <property type="evidence" value="ECO:0007669"/>
    <property type="project" value="TreeGrafter"/>
</dbReference>
<evidence type="ECO:0000256" key="7">
    <source>
        <dbReference type="ARBA" id="ARBA00023235"/>
    </source>
</evidence>
<sequence length="772" mass="86863">MSTEPVDSQRPAFIPRPAQQQILEYTGGPMGISAVPGSGKTFTLSLLAAQLVERLAAEGRLDDREVLVVTFTNSAVANFRARIGRFLQQERGLLPGVGYRVRTLHGLAHDIVRERPGLVGLSEEFEIIDERTANEIKRDAVIAYLRTHPDAFAPFIKPELLQNPRRIESTVLEDAIELANVVIRVAKELSTDPGEFRIKLDRQSGFFPLLDFGLSIYATYERSLQVRGAVDFDDLIMLALRALRADEGYLERLQQRWPYILEDEAQDSSLAQEKMLRLLTAAHGNWVRVGDPNQAINTTFTSADSRFLQRFLREHPEQARSLPNSGRSALPIIEVANELIRWSQEDHPTLSGDLALSYPLIEPTPPGDPQPNPPPGKPAVHFYEKALSPDEELDVIVRSVKRWVTENPDKTVAVLAPDNRRGDVLVNALRQAGLTIDDDLLRTSSSTRATAKTLATVVGYIADPQSAHLLRRVWEEVWYPQWAARRMQAEGNGAGSTGRDALPEPVRVFGQALGKLREAEAFIFPHQRDFLNELGWLEDMERFRELLQEFRNDLQRWSRAAVLPVDELLLTVGNDLFTEPADLAVTHRLAVLLARLAAENPNWRLPDLVGELENIAQNRRRLLGFTEDSQGYTAKPGVVTVATMHAAKGLEWDRVYLTAVNAFSFPSGLPEEQYRSERWYVRDSINLAAELEAQLRQLHMGTLDEYMPGRATEQARLDLAAERLRLFYVGITRARRELIVTYNTGRRHDTEPLPPALAFSALAEFVKTKGWA</sequence>
<evidence type="ECO:0000259" key="13">
    <source>
        <dbReference type="PROSITE" id="PS51217"/>
    </source>
</evidence>
<feature type="binding site" evidence="11">
    <location>
        <begin position="34"/>
        <end position="41"/>
    </location>
    <ligand>
        <name>ATP</name>
        <dbReference type="ChEBI" id="CHEBI:30616"/>
    </ligand>
</feature>
<gene>
    <name evidence="14" type="ORF">ENQ20_08080</name>
</gene>
<dbReference type="Pfam" id="PF13361">
    <property type="entry name" value="UvrD_C"/>
    <property type="match status" value="1"/>
</dbReference>
<feature type="domain" description="UvrD-like helicase ATP-binding" evidence="12">
    <location>
        <begin position="13"/>
        <end position="329"/>
    </location>
</feature>
<comment type="catalytic activity">
    <reaction evidence="8">
        <text>Couples ATP hydrolysis with the unwinding of duplex DNA by translocating in the 3'-5' direction.</text>
        <dbReference type="EC" id="5.6.2.4"/>
    </reaction>
</comment>
<evidence type="ECO:0000256" key="2">
    <source>
        <dbReference type="ARBA" id="ARBA00022741"/>
    </source>
</evidence>
<keyword evidence="3 11" id="KW-0378">Hydrolase</keyword>
<evidence type="ECO:0000256" key="6">
    <source>
        <dbReference type="ARBA" id="ARBA00023125"/>
    </source>
</evidence>
<dbReference type="InterPro" id="IPR027417">
    <property type="entry name" value="P-loop_NTPase"/>
</dbReference>
<dbReference type="Gene3D" id="3.40.50.300">
    <property type="entry name" value="P-loop containing nucleotide triphosphate hydrolases"/>
    <property type="match status" value="2"/>
</dbReference>
<evidence type="ECO:0000256" key="4">
    <source>
        <dbReference type="ARBA" id="ARBA00022806"/>
    </source>
</evidence>
<dbReference type="EC" id="5.6.2.4" evidence="9"/>
<protein>
    <recommendedName>
        <fullName evidence="9">DNA 3'-5' helicase</fullName>
        <ecNumber evidence="9">5.6.2.4</ecNumber>
    </recommendedName>
</protein>
<organism evidence="14">
    <name type="scientific">Caldilinea aerophila</name>
    <dbReference type="NCBI Taxonomy" id="133453"/>
    <lineage>
        <taxon>Bacteria</taxon>
        <taxon>Bacillati</taxon>
        <taxon>Chloroflexota</taxon>
        <taxon>Caldilineae</taxon>
        <taxon>Caldilineales</taxon>
        <taxon>Caldilineaceae</taxon>
        <taxon>Caldilinea</taxon>
    </lineage>
</organism>
<evidence type="ECO:0000256" key="5">
    <source>
        <dbReference type="ARBA" id="ARBA00022840"/>
    </source>
</evidence>
<dbReference type="Pfam" id="PF00580">
    <property type="entry name" value="UvrD-helicase"/>
    <property type="match status" value="1"/>
</dbReference>
<feature type="domain" description="UvrD-like helicase C-terminal" evidence="13">
    <location>
        <begin position="347"/>
        <end position="649"/>
    </location>
</feature>
<dbReference type="InterPro" id="IPR014017">
    <property type="entry name" value="DNA_helicase_UvrD-like_C"/>
</dbReference>
<evidence type="ECO:0000256" key="8">
    <source>
        <dbReference type="ARBA" id="ARBA00034617"/>
    </source>
</evidence>
<accession>A0A7C1FFH4</accession>
<evidence type="ECO:0000256" key="1">
    <source>
        <dbReference type="ARBA" id="ARBA00009922"/>
    </source>
</evidence>
<dbReference type="PANTHER" id="PTHR11070">
    <property type="entry name" value="UVRD / RECB / PCRA DNA HELICASE FAMILY MEMBER"/>
    <property type="match status" value="1"/>
</dbReference>
<dbReference type="InterPro" id="IPR000212">
    <property type="entry name" value="DNA_helicase_UvrD/REP"/>
</dbReference>
<keyword evidence="5 11" id="KW-0067">ATP-binding</keyword>
<dbReference type="GO" id="GO:0043138">
    <property type="term" value="F:3'-5' DNA helicase activity"/>
    <property type="evidence" value="ECO:0007669"/>
    <property type="project" value="UniProtKB-EC"/>
</dbReference>
<evidence type="ECO:0000256" key="11">
    <source>
        <dbReference type="PROSITE-ProRule" id="PRU00560"/>
    </source>
</evidence>
<keyword evidence="2 11" id="KW-0547">Nucleotide-binding</keyword>
<dbReference type="GO" id="GO:0003677">
    <property type="term" value="F:DNA binding"/>
    <property type="evidence" value="ECO:0007669"/>
    <property type="project" value="UniProtKB-KW"/>
</dbReference>
<evidence type="ECO:0000256" key="10">
    <source>
        <dbReference type="ARBA" id="ARBA00048988"/>
    </source>
</evidence>
<dbReference type="GO" id="GO:0000725">
    <property type="term" value="P:recombinational repair"/>
    <property type="evidence" value="ECO:0007669"/>
    <property type="project" value="TreeGrafter"/>
</dbReference>
<comment type="caution">
    <text evidence="14">The sequence shown here is derived from an EMBL/GenBank/DDBJ whole genome shotgun (WGS) entry which is preliminary data.</text>
</comment>
<evidence type="ECO:0000259" key="12">
    <source>
        <dbReference type="PROSITE" id="PS51198"/>
    </source>
</evidence>
<dbReference type="PROSITE" id="PS51198">
    <property type="entry name" value="UVRD_HELICASE_ATP_BIND"/>
    <property type="match status" value="1"/>
</dbReference>
<keyword evidence="7" id="KW-0413">Isomerase</keyword>
<keyword evidence="6" id="KW-0238">DNA-binding</keyword>
<dbReference type="InterPro" id="IPR014016">
    <property type="entry name" value="UvrD-like_ATP-bd"/>
</dbReference>
<comment type="catalytic activity">
    <reaction evidence="10">
        <text>ATP + H2O = ADP + phosphate + H(+)</text>
        <dbReference type="Rhea" id="RHEA:13065"/>
        <dbReference type="ChEBI" id="CHEBI:15377"/>
        <dbReference type="ChEBI" id="CHEBI:15378"/>
        <dbReference type="ChEBI" id="CHEBI:30616"/>
        <dbReference type="ChEBI" id="CHEBI:43474"/>
        <dbReference type="ChEBI" id="CHEBI:456216"/>
        <dbReference type="EC" id="5.6.2.4"/>
    </reaction>
</comment>
<dbReference type="CDD" id="cd17932">
    <property type="entry name" value="DEXQc_UvrD"/>
    <property type="match status" value="1"/>
</dbReference>
<dbReference type="EMBL" id="DSMG01000084">
    <property type="protein sequence ID" value="HDX31439.1"/>
    <property type="molecule type" value="Genomic_DNA"/>
</dbReference>
<dbReference type="Gene3D" id="1.10.10.160">
    <property type="match status" value="1"/>
</dbReference>
<dbReference type="Gene3D" id="1.10.486.10">
    <property type="entry name" value="PCRA, domain 4"/>
    <property type="match status" value="1"/>
</dbReference>
<reference evidence="14" key="1">
    <citation type="journal article" date="2020" name="mSystems">
        <title>Genome- and Community-Level Interaction Insights into Carbon Utilization and Element Cycling Functions of Hydrothermarchaeota in Hydrothermal Sediment.</title>
        <authorList>
            <person name="Zhou Z."/>
            <person name="Liu Y."/>
            <person name="Xu W."/>
            <person name="Pan J."/>
            <person name="Luo Z.H."/>
            <person name="Li M."/>
        </authorList>
    </citation>
    <scope>NUCLEOTIDE SEQUENCE [LARGE SCALE GENOMIC DNA]</scope>
    <source>
        <strain evidence="14">SpSt-289</strain>
    </source>
</reference>
<dbReference type="SUPFAM" id="SSF52540">
    <property type="entry name" value="P-loop containing nucleoside triphosphate hydrolases"/>
    <property type="match status" value="1"/>
</dbReference>
<comment type="similarity">
    <text evidence="1">Belongs to the helicase family. UvrD subfamily.</text>
</comment>
<evidence type="ECO:0000256" key="9">
    <source>
        <dbReference type="ARBA" id="ARBA00034808"/>
    </source>
</evidence>
<dbReference type="PANTHER" id="PTHR11070:SF2">
    <property type="entry name" value="ATP-DEPENDENT DNA HELICASE SRS2"/>
    <property type="match status" value="1"/>
</dbReference>
<dbReference type="AlphaFoldDB" id="A0A7C1FFH4"/>
<dbReference type="GO" id="GO:0005524">
    <property type="term" value="F:ATP binding"/>
    <property type="evidence" value="ECO:0007669"/>
    <property type="project" value="UniProtKB-UniRule"/>
</dbReference>
<keyword evidence="4 11" id="KW-0347">Helicase</keyword>
<dbReference type="GO" id="GO:0033202">
    <property type="term" value="C:DNA helicase complex"/>
    <property type="evidence" value="ECO:0007669"/>
    <property type="project" value="TreeGrafter"/>
</dbReference>
<name>A0A7C1FFH4_9CHLR</name>
<evidence type="ECO:0000256" key="3">
    <source>
        <dbReference type="ARBA" id="ARBA00022801"/>
    </source>
</evidence>
<dbReference type="InterPro" id="IPR013986">
    <property type="entry name" value="DExx_box_DNA_helicase_dom_sf"/>
</dbReference>
<dbReference type="GO" id="GO:0016787">
    <property type="term" value="F:hydrolase activity"/>
    <property type="evidence" value="ECO:0007669"/>
    <property type="project" value="UniProtKB-UniRule"/>
</dbReference>
<evidence type="ECO:0000313" key="14">
    <source>
        <dbReference type="EMBL" id="HDX31439.1"/>
    </source>
</evidence>
<proteinExistence type="inferred from homology"/>
<dbReference type="PROSITE" id="PS51217">
    <property type="entry name" value="UVRD_HELICASE_CTER"/>
    <property type="match status" value="1"/>
</dbReference>